<accession>A0A0C9RU42</accession>
<keyword evidence="1" id="KW-0732">Signal</keyword>
<dbReference type="SMART" id="SM00856">
    <property type="entry name" value="PMEI"/>
    <property type="match status" value="1"/>
</dbReference>
<evidence type="ECO:0000259" key="2">
    <source>
        <dbReference type="SMART" id="SM00856"/>
    </source>
</evidence>
<reference evidence="3" key="1">
    <citation type="submission" date="2015-02" db="EMBL/GenBank/DDBJ databases">
        <title>A transcriptome of Wollemia nobilis - a relic of Gondwana.</title>
        <authorList>
            <person name="Chia J.Y."/>
            <person name="Leong Y.S."/>
            <person name="Abdul Karim S."/>
            <person name="Wan Azmi N."/>
            <person name="Hercus R."/>
            <person name="Croft L."/>
        </authorList>
    </citation>
    <scope>NUCLEOTIDE SEQUENCE</scope>
    <source>
        <strain evidence="3">MaeBrown</strain>
        <tissue evidence="3">Leaf</tissue>
    </source>
</reference>
<dbReference type="InterPro" id="IPR035513">
    <property type="entry name" value="Invertase/methylesterase_inhib"/>
</dbReference>
<dbReference type="Gene3D" id="1.20.140.40">
    <property type="entry name" value="Invertase/pectin methylesterase inhibitor family protein"/>
    <property type="match status" value="1"/>
</dbReference>
<organism evidence="3">
    <name type="scientific">Wollemia nobilis</name>
    <dbReference type="NCBI Taxonomy" id="56998"/>
    <lineage>
        <taxon>Eukaryota</taxon>
        <taxon>Viridiplantae</taxon>
        <taxon>Streptophyta</taxon>
        <taxon>Embryophyta</taxon>
        <taxon>Tracheophyta</taxon>
        <taxon>Spermatophyta</taxon>
        <taxon>Pinopsida</taxon>
        <taxon>Pinidae</taxon>
        <taxon>Conifers II</taxon>
        <taxon>Araucariales</taxon>
        <taxon>Araucariaceae</taxon>
        <taxon>Wollemia</taxon>
    </lineage>
</organism>
<dbReference type="CDD" id="cd15798">
    <property type="entry name" value="PMEI-like_3"/>
    <property type="match status" value="1"/>
</dbReference>
<feature type="domain" description="Pectinesterase inhibitor" evidence="2">
    <location>
        <begin position="39"/>
        <end position="193"/>
    </location>
</feature>
<dbReference type="InterPro" id="IPR051955">
    <property type="entry name" value="PME_Inhibitor"/>
</dbReference>
<protein>
    <submittedName>
        <fullName evidence="3">TSA: Wollemia nobilis Ref_Wollemi_Transcript_12938_882 transcribed RNA sequence</fullName>
    </submittedName>
</protein>
<dbReference type="EMBL" id="GCHU01012862">
    <property type="protein sequence ID" value="JAG87299.1"/>
    <property type="molecule type" value="Transcribed_RNA"/>
</dbReference>
<dbReference type="GO" id="GO:0004857">
    <property type="term" value="F:enzyme inhibitor activity"/>
    <property type="evidence" value="ECO:0007669"/>
    <property type="project" value="InterPro"/>
</dbReference>
<name>A0A0C9RU42_9CONI</name>
<dbReference type="AlphaFoldDB" id="A0A0C9RU42"/>
<dbReference type="InterPro" id="IPR006501">
    <property type="entry name" value="Pectinesterase_inhib_dom"/>
</dbReference>
<sequence length="203" mass="21806">MSSVRIAMDSHYSSSLSTVFSLIVIAAILKSAAARGGMATAEFINSSCKVTRYPAVCVATLSSYNGSLRAKQGELVNATVKDALLNTRNVSAWTTVLSTSKGLSKRERAALKDCVENFGDTCGQMSQSLEELKQLRPAKFKFQMSNVQTWMSAALTNEDSCLDGFQGVNGSVQRLVNSRVQNLCKLISNSLALVNNLAATGDY</sequence>
<evidence type="ECO:0000313" key="3">
    <source>
        <dbReference type="EMBL" id="JAG87299.1"/>
    </source>
</evidence>
<dbReference type="Pfam" id="PF04043">
    <property type="entry name" value="PMEI"/>
    <property type="match status" value="1"/>
</dbReference>
<dbReference type="NCBIfam" id="TIGR01614">
    <property type="entry name" value="PME_inhib"/>
    <property type="match status" value="1"/>
</dbReference>
<evidence type="ECO:0000256" key="1">
    <source>
        <dbReference type="ARBA" id="ARBA00022729"/>
    </source>
</evidence>
<dbReference type="PANTHER" id="PTHR31080:SF296">
    <property type="entry name" value="OS05G0360900 PROTEIN"/>
    <property type="match status" value="1"/>
</dbReference>
<dbReference type="SUPFAM" id="SSF101148">
    <property type="entry name" value="Plant invertase/pectin methylesterase inhibitor"/>
    <property type="match status" value="1"/>
</dbReference>
<proteinExistence type="predicted"/>
<dbReference type="PANTHER" id="PTHR31080">
    <property type="entry name" value="PECTINESTERASE INHIBITOR-LIKE"/>
    <property type="match status" value="1"/>
</dbReference>